<gene>
    <name evidence="3" type="ORF">HYR64_03565</name>
</gene>
<evidence type="ECO:0000256" key="1">
    <source>
        <dbReference type="SAM" id="SignalP"/>
    </source>
</evidence>
<keyword evidence="1" id="KW-0732">Signal</keyword>
<comment type="caution">
    <text evidence="3">The sequence shown here is derived from an EMBL/GenBank/DDBJ whole genome shotgun (WGS) entry which is preliminary data.</text>
</comment>
<dbReference type="Proteomes" id="UP000727962">
    <property type="component" value="Unassembled WGS sequence"/>
</dbReference>
<dbReference type="InterPro" id="IPR012854">
    <property type="entry name" value="Cu_amine_oxidase-like_N"/>
</dbReference>
<evidence type="ECO:0000313" key="4">
    <source>
        <dbReference type="Proteomes" id="UP000727962"/>
    </source>
</evidence>
<reference evidence="3" key="1">
    <citation type="submission" date="2020-07" db="EMBL/GenBank/DDBJ databases">
        <title>Huge and variable diversity of episymbiotic CPR bacteria and DPANN archaea in groundwater ecosystems.</title>
        <authorList>
            <person name="He C.Y."/>
            <person name="Keren R."/>
            <person name="Whittaker M."/>
            <person name="Farag I.F."/>
            <person name="Doudna J."/>
            <person name="Cate J.H.D."/>
            <person name="Banfield J.F."/>
        </authorList>
    </citation>
    <scope>NUCLEOTIDE SEQUENCE</scope>
    <source>
        <strain evidence="3">NC_groundwater_17_Pr7_B-0.1um_64_12</strain>
    </source>
</reference>
<proteinExistence type="predicted"/>
<dbReference type="SUPFAM" id="SSF55383">
    <property type="entry name" value="Copper amine oxidase, domain N"/>
    <property type="match status" value="1"/>
</dbReference>
<dbReference type="EMBL" id="JACOSL010000025">
    <property type="protein sequence ID" value="MBI1756166.1"/>
    <property type="molecule type" value="Genomic_DNA"/>
</dbReference>
<dbReference type="AlphaFoldDB" id="A0A931PW14"/>
<feature type="domain" description="Copper amine oxidase-like N-terminal" evidence="2">
    <location>
        <begin position="224"/>
        <end position="308"/>
    </location>
</feature>
<evidence type="ECO:0000259" key="2">
    <source>
        <dbReference type="Pfam" id="PF07833"/>
    </source>
</evidence>
<accession>A0A931PW14</accession>
<organism evidence="3 4">
    <name type="scientific">Fimbriimonas ginsengisoli</name>
    <dbReference type="NCBI Taxonomy" id="1005039"/>
    <lineage>
        <taxon>Bacteria</taxon>
        <taxon>Bacillati</taxon>
        <taxon>Armatimonadota</taxon>
        <taxon>Fimbriimonadia</taxon>
        <taxon>Fimbriimonadales</taxon>
        <taxon>Fimbriimonadaceae</taxon>
        <taxon>Fimbriimonas</taxon>
    </lineage>
</organism>
<sequence>MNMRTFLLAASVGVLSGSALASPGRIDLRRGAVIPVVLQQDLTINGSREGDRFTAIVREDRDLPRGTRFEGRILTIQPSESGRKGHMDLEFTRVVLPDGSSTRIRAYPIPLDDRYTVRRPDGRFEAKNTVVRKENAVLAGAVGGLVIGSIFRRPFEGTFIGIAAGILAAESNSRDGGGVVLKRGDTIGAWFQDGVSISSRTDYGDRGRGDREPCRITYQDRELTFSRDSEPYRSGETVMVPVHRTAEQLGLEVETARSDRALFIQSDDCLLRIEPGSAEYRLNGRRSTLPCPTERRRGVLYAPIEAFAMMRSGTLAVNGTIVEDAS</sequence>
<name>A0A931PW14_FIMGI</name>
<evidence type="ECO:0000313" key="3">
    <source>
        <dbReference type="EMBL" id="MBI1756166.1"/>
    </source>
</evidence>
<dbReference type="Gene3D" id="3.30.457.10">
    <property type="entry name" value="Copper amine oxidase-like, N-terminal domain"/>
    <property type="match status" value="1"/>
</dbReference>
<feature type="signal peptide" evidence="1">
    <location>
        <begin position="1"/>
        <end position="21"/>
    </location>
</feature>
<dbReference type="InterPro" id="IPR036582">
    <property type="entry name" value="Mao_N_sf"/>
</dbReference>
<feature type="chain" id="PRO_5037588767" description="Copper amine oxidase-like N-terminal domain-containing protein" evidence="1">
    <location>
        <begin position="22"/>
        <end position="326"/>
    </location>
</feature>
<dbReference type="Pfam" id="PF07833">
    <property type="entry name" value="Cu_amine_oxidN1"/>
    <property type="match status" value="1"/>
</dbReference>
<protein>
    <recommendedName>
        <fullName evidence="2">Copper amine oxidase-like N-terminal domain-containing protein</fullName>
    </recommendedName>
</protein>